<organism evidence="1 2">
    <name type="scientific">Pantoea cypripedii</name>
    <name type="common">Pectobacterium cypripedii</name>
    <name type="synonym">Erwinia cypripedii</name>
    <dbReference type="NCBI Taxonomy" id="55209"/>
    <lineage>
        <taxon>Bacteria</taxon>
        <taxon>Pseudomonadati</taxon>
        <taxon>Pseudomonadota</taxon>
        <taxon>Gammaproteobacteria</taxon>
        <taxon>Enterobacterales</taxon>
        <taxon>Erwiniaceae</taxon>
        <taxon>Pantoea</taxon>
    </lineage>
</organism>
<dbReference type="AlphaFoldDB" id="A0A6B9GHI5"/>
<dbReference type="InterPro" id="IPR011664">
    <property type="entry name" value="Abi_system_AbiD/AbiF-like"/>
</dbReference>
<evidence type="ECO:0000313" key="1">
    <source>
        <dbReference type="EMBL" id="QGY32866.1"/>
    </source>
</evidence>
<keyword evidence="1" id="KW-0614">Plasmid</keyword>
<reference evidence="1 2" key="1">
    <citation type="submission" date="2017-11" db="EMBL/GenBank/DDBJ databases">
        <title>Genome sequence of Pantoea cypripedii NE1.</title>
        <authorList>
            <person name="Nascimento F.X."/>
        </authorList>
    </citation>
    <scope>NUCLEOTIDE SEQUENCE [LARGE SCALE GENOMIC DNA]</scope>
    <source>
        <strain evidence="1 2">NE1</strain>
        <plasmid evidence="2">pne1b</plasmid>
    </source>
</reference>
<protein>
    <recommendedName>
        <fullName evidence="3">CAAX protease</fullName>
    </recommendedName>
</protein>
<dbReference type="Proteomes" id="UP000502005">
    <property type="component" value="Plasmid pNE1B"/>
</dbReference>
<geneLocation type="plasmid" evidence="2">
    <name>pne1b</name>
</geneLocation>
<gene>
    <name evidence="1" type="ORF">CUN67_28425</name>
</gene>
<name>A0A6B9GHI5_PANCY</name>
<dbReference type="Pfam" id="PF07751">
    <property type="entry name" value="Abi_2"/>
    <property type="match status" value="1"/>
</dbReference>
<evidence type="ECO:0000313" key="2">
    <source>
        <dbReference type="Proteomes" id="UP000502005"/>
    </source>
</evidence>
<accession>A0A6B9GHI5</accession>
<evidence type="ECO:0008006" key="3">
    <source>
        <dbReference type="Google" id="ProtNLM"/>
    </source>
</evidence>
<proteinExistence type="predicted"/>
<dbReference type="EMBL" id="CP024770">
    <property type="protein sequence ID" value="QGY32866.1"/>
    <property type="molecule type" value="Genomic_DNA"/>
</dbReference>
<sequence>MYVQGTTYAFITRDFTSKEKLLQPQDYAAIERSVSSARIRSYTVLTSNGSLEQCIGAYLWNKRVGAALFPLLQCLEVTLRNAVHNAATKHFNTPDWYDPLTRLAGNDYFRAFITKNPELAQDFYRKSVSSGSRKGKKIWTSRHESMLAQAKKKLQDAGKPQEANAIVAELMFGFWLGMFEKNYHDLNTQNRLWPHLEPVVFPNLLPSQRRHSDVYQILYPIKELRNRMAHHEPIWKHPTANTVKAAIQMLNNTINNSVSLIRGMSKERGALLHESGIEGTARAICRREVLNFYLSGRVSREVSVRRLKRDLIRHIDGKYLYPSSYYQNGKETVFLNLGM</sequence>